<keyword evidence="3" id="KW-1185">Reference proteome</keyword>
<dbReference type="PANTHER" id="PTHR23151:SF83">
    <property type="entry name" value="DIHYDROLIPOYLLYSINE-RESIDUE ACETYLTRANSFERASE COMPONENT 4 OF PYRUVATE DEHYDROGENASE COMPLEX, CHLOROPLASTIC"/>
    <property type="match status" value="1"/>
</dbReference>
<dbReference type="Proteomes" id="UP001291623">
    <property type="component" value="Unassembled WGS sequence"/>
</dbReference>
<dbReference type="GO" id="GO:0009941">
    <property type="term" value="C:chloroplast envelope"/>
    <property type="evidence" value="ECO:0007669"/>
    <property type="project" value="TreeGrafter"/>
</dbReference>
<dbReference type="GO" id="GO:0045254">
    <property type="term" value="C:pyruvate dehydrogenase complex"/>
    <property type="evidence" value="ECO:0007669"/>
    <property type="project" value="InterPro"/>
</dbReference>
<dbReference type="InterPro" id="IPR045257">
    <property type="entry name" value="E2/Pdx1"/>
</dbReference>
<organism evidence="2 3">
    <name type="scientific">Anisodus tanguticus</name>
    <dbReference type="NCBI Taxonomy" id="243964"/>
    <lineage>
        <taxon>Eukaryota</taxon>
        <taxon>Viridiplantae</taxon>
        <taxon>Streptophyta</taxon>
        <taxon>Embryophyta</taxon>
        <taxon>Tracheophyta</taxon>
        <taxon>Spermatophyta</taxon>
        <taxon>Magnoliopsida</taxon>
        <taxon>eudicotyledons</taxon>
        <taxon>Gunneridae</taxon>
        <taxon>Pentapetalae</taxon>
        <taxon>asterids</taxon>
        <taxon>lamiids</taxon>
        <taxon>Solanales</taxon>
        <taxon>Solanaceae</taxon>
        <taxon>Solanoideae</taxon>
        <taxon>Hyoscyameae</taxon>
        <taxon>Anisodus</taxon>
    </lineage>
</organism>
<dbReference type="GO" id="GO:0004742">
    <property type="term" value="F:dihydrolipoyllysine-residue acetyltransferase activity"/>
    <property type="evidence" value="ECO:0007669"/>
    <property type="project" value="TreeGrafter"/>
</dbReference>
<dbReference type="GO" id="GO:0006086">
    <property type="term" value="P:pyruvate decarboxylation to acetyl-CoA"/>
    <property type="evidence" value="ECO:0007669"/>
    <property type="project" value="InterPro"/>
</dbReference>
<dbReference type="InterPro" id="IPR001078">
    <property type="entry name" value="2-oxoacid_DH_actylTfrase"/>
</dbReference>
<accession>A0AAE1V6R3</accession>
<dbReference type="Pfam" id="PF00198">
    <property type="entry name" value="2-oxoacid_dh"/>
    <property type="match status" value="1"/>
</dbReference>
<evidence type="ECO:0000313" key="2">
    <source>
        <dbReference type="EMBL" id="KAK4357592.1"/>
    </source>
</evidence>
<dbReference type="GO" id="GO:0009534">
    <property type="term" value="C:chloroplast thylakoid"/>
    <property type="evidence" value="ECO:0007669"/>
    <property type="project" value="TreeGrafter"/>
</dbReference>
<dbReference type="InterPro" id="IPR023213">
    <property type="entry name" value="CAT-like_dom_sf"/>
</dbReference>
<dbReference type="Gene3D" id="3.30.559.10">
    <property type="entry name" value="Chloramphenicol acetyltransferase-like domain"/>
    <property type="match status" value="1"/>
</dbReference>
<comment type="caution">
    <text evidence="2">The sequence shown here is derived from an EMBL/GenBank/DDBJ whole genome shotgun (WGS) entry which is preliminary data.</text>
</comment>
<dbReference type="EMBL" id="JAVYJV010000012">
    <property type="protein sequence ID" value="KAK4357592.1"/>
    <property type="molecule type" value="Genomic_DNA"/>
</dbReference>
<evidence type="ECO:0000313" key="3">
    <source>
        <dbReference type="Proteomes" id="UP001291623"/>
    </source>
</evidence>
<evidence type="ECO:0000259" key="1">
    <source>
        <dbReference type="Pfam" id="PF00198"/>
    </source>
</evidence>
<feature type="domain" description="2-oxoacid dehydrogenase acyltransferase catalytic" evidence="1">
    <location>
        <begin position="9"/>
        <end position="54"/>
    </location>
</feature>
<dbReference type="SUPFAM" id="SSF52777">
    <property type="entry name" value="CoA-dependent acyltransferases"/>
    <property type="match status" value="1"/>
</dbReference>
<protein>
    <recommendedName>
        <fullName evidence="1">2-oxoacid dehydrogenase acyltransferase catalytic domain-containing protein</fullName>
    </recommendedName>
</protein>
<reference evidence="2" key="1">
    <citation type="submission" date="2023-12" db="EMBL/GenBank/DDBJ databases">
        <title>Genome assembly of Anisodus tanguticus.</title>
        <authorList>
            <person name="Wang Y.-J."/>
        </authorList>
    </citation>
    <scope>NUCLEOTIDE SEQUENCE</scope>
    <source>
        <strain evidence="2">KB-2021</strain>
        <tissue evidence="2">Leaf</tissue>
    </source>
</reference>
<proteinExistence type="predicted"/>
<sequence>MNNHQHYNSLEELVEKARAKQLQPHEYNSGTFTLSNLGMFGVDQFDAILPPGQVREWVQLTSVSNTIHIFLGNSLNLKLNDVQGAIMAVGASKPTRRPARWYDQKQLWRMGFVGRRELKELKQENGILSQPLHVLKKIPVVESETSSAIWKFWKGAIMPFHLLIFLKNLYLAGLRELNGWFPGLRLTTSLVLPRRPGDNGTGPSAPHHQIKRIMNIISYSSLNSPLLPPSVLLAKINHDSSRIILSKYAR</sequence>
<dbReference type="PANTHER" id="PTHR23151">
    <property type="entry name" value="DIHYDROLIPOAMIDE ACETYL/SUCCINYL-TRANSFERASE-RELATED"/>
    <property type="match status" value="1"/>
</dbReference>
<dbReference type="AlphaFoldDB" id="A0AAE1V6R3"/>
<gene>
    <name evidence="2" type="ORF">RND71_023202</name>
</gene>
<name>A0AAE1V6R3_9SOLA</name>